<name>A0A370FBS1_9BURK</name>
<evidence type="ECO:0000313" key="10">
    <source>
        <dbReference type="Proteomes" id="UP000255265"/>
    </source>
</evidence>
<keyword evidence="5" id="KW-0574">Periplasm</keyword>
<organism evidence="9 10">
    <name type="scientific">Pseudacidovorax intermedius</name>
    <dbReference type="NCBI Taxonomy" id="433924"/>
    <lineage>
        <taxon>Bacteria</taxon>
        <taxon>Pseudomonadati</taxon>
        <taxon>Pseudomonadota</taxon>
        <taxon>Betaproteobacteria</taxon>
        <taxon>Burkholderiales</taxon>
        <taxon>Comamonadaceae</taxon>
        <taxon>Pseudacidovorax</taxon>
    </lineage>
</organism>
<dbReference type="Proteomes" id="UP000255265">
    <property type="component" value="Unassembled WGS sequence"/>
</dbReference>
<dbReference type="OrthoDB" id="8717445at2"/>
<comment type="subcellular location">
    <subcellularLocation>
        <location evidence="1">Periplasm</location>
    </subcellularLocation>
</comment>
<keyword evidence="7" id="KW-1133">Transmembrane helix</keyword>
<protein>
    <submittedName>
        <fullName evidence="9">Alginate O-acetyltransferase complex protein AlgJ</fullName>
    </submittedName>
</protein>
<keyword evidence="7" id="KW-0812">Transmembrane</keyword>
<keyword evidence="3 9" id="KW-0808">Transferase</keyword>
<reference evidence="9 10" key="1">
    <citation type="submission" date="2018-07" db="EMBL/GenBank/DDBJ databases">
        <title>Genomic Encyclopedia of Type Strains, Phase IV (KMG-IV): sequencing the most valuable type-strain genomes for metagenomic binning, comparative biology and taxonomic classification.</title>
        <authorList>
            <person name="Goeker M."/>
        </authorList>
    </citation>
    <scope>NUCLEOTIDE SEQUENCE [LARGE SCALE GENOMIC DNA]</scope>
    <source>
        <strain evidence="9 10">DSM 21352</strain>
    </source>
</reference>
<dbReference type="InterPro" id="IPR031811">
    <property type="entry name" value="ALGX/ALGJ_SGNH-like"/>
</dbReference>
<gene>
    <name evidence="9" type="ORF">DFR41_10841</name>
</gene>
<evidence type="ECO:0000256" key="5">
    <source>
        <dbReference type="ARBA" id="ARBA00022764"/>
    </source>
</evidence>
<feature type="domain" description="AlgX/AlgJ SGNH hydrolase-like" evidence="8">
    <location>
        <begin position="90"/>
        <end position="349"/>
    </location>
</feature>
<comment type="pathway">
    <text evidence="2">Glycan biosynthesis; alginate biosynthesis.</text>
</comment>
<evidence type="ECO:0000256" key="4">
    <source>
        <dbReference type="ARBA" id="ARBA00022729"/>
    </source>
</evidence>
<keyword evidence="10" id="KW-1185">Reference proteome</keyword>
<accession>A0A370FBS1</accession>
<evidence type="ECO:0000256" key="7">
    <source>
        <dbReference type="SAM" id="Phobius"/>
    </source>
</evidence>
<dbReference type="AlphaFoldDB" id="A0A370FBS1"/>
<keyword evidence="4" id="KW-0732">Signal</keyword>
<dbReference type="GO" id="GO:0042597">
    <property type="term" value="C:periplasmic space"/>
    <property type="evidence" value="ECO:0007669"/>
    <property type="project" value="UniProtKB-SubCell"/>
</dbReference>
<evidence type="ECO:0000259" key="8">
    <source>
        <dbReference type="Pfam" id="PF16822"/>
    </source>
</evidence>
<dbReference type="SUPFAM" id="SSF52266">
    <property type="entry name" value="SGNH hydrolase"/>
    <property type="match status" value="1"/>
</dbReference>
<evidence type="ECO:0000256" key="6">
    <source>
        <dbReference type="ARBA" id="ARBA00022841"/>
    </source>
</evidence>
<evidence type="ECO:0000256" key="2">
    <source>
        <dbReference type="ARBA" id="ARBA00005182"/>
    </source>
</evidence>
<evidence type="ECO:0000256" key="3">
    <source>
        <dbReference type="ARBA" id="ARBA00022679"/>
    </source>
</evidence>
<dbReference type="GO" id="GO:0016740">
    <property type="term" value="F:transferase activity"/>
    <property type="evidence" value="ECO:0007669"/>
    <property type="project" value="UniProtKB-KW"/>
</dbReference>
<dbReference type="Pfam" id="PF16822">
    <property type="entry name" value="ALGX"/>
    <property type="match status" value="1"/>
</dbReference>
<evidence type="ECO:0000313" key="9">
    <source>
        <dbReference type="EMBL" id="RDI21917.1"/>
    </source>
</evidence>
<dbReference type="STRING" id="433924.NS331_22425"/>
<evidence type="ECO:0000256" key="1">
    <source>
        <dbReference type="ARBA" id="ARBA00004418"/>
    </source>
</evidence>
<dbReference type="UniPathway" id="UPA00286"/>
<comment type="caution">
    <text evidence="9">The sequence shown here is derived from an EMBL/GenBank/DDBJ whole genome shotgun (WGS) entry which is preliminary data.</text>
</comment>
<sequence>MAAPPAPPPSASAPPDRRHVPFAIVIGLLLVAGLAWGAWRLATTDRTAWQQTGAEAAMNRTLGALPGQGDWTRWGAGLRWRLLGDLGPQVAPGCPGWLFYRDGLRPQAGEAAAAAAYARRVALMRHWAQLLRARGVQLVVATVPDKSRIEAAHLCGLSVSTAMQARLDDWQQRLAEAGVPQVDLRPALAALPQAYYRTDVHMAPAGAEAAADAIGRAALPMLGGPGTQRFDDQRGAAPEPRMGDLIVLAGLDRLPEGWRPALERFTPERIVPVASGGLLDAGPAAEVLLVGDSNGLRSEFPGRLGRQLGREVWTLSHDGGYFSGAMLAALAQQERWPASLKLVVWTFSELSLSLPLSADEARAAAALP</sequence>
<keyword evidence="7" id="KW-0472">Membrane</keyword>
<proteinExistence type="predicted"/>
<keyword evidence="6" id="KW-0016">Alginate biosynthesis</keyword>
<feature type="transmembrane region" description="Helical" evidence="7">
    <location>
        <begin position="20"/>
        <end position="39"/>
    </location>
</feature>
<dbReference type="RefSeq" id="WP_114803843.1">
    <property type="nucleotide sequence ID" value="NZ_QQAV01000008.1"/>
</dbReference>
<dbReference type="EMBL" id="QQAV01000008">
    <property type="protein sequence ID" value="RDI21917.1"/>
    <property type="molecule type" value="Genomic_DNA"/>
</dbReference>
<dbReference type="GO" id="GO:0042121">
    <property type="term" value="P:alginic acid biosynthetic process"/>
    <property type="evidence" value="ECO:0007669"/>
    <property type="project" value="UniProtKB-UniPathway"/>
</dbReference>